<evidence type="ECO:0000313" key="1">
    <source>
        <dbReference type="EMBL" id="MBW0562552.1"/>
    </source>
</evidence>
<accession>A0A9Q3PJA9</accession>
<evidence type="ECO:0000313" key="2">
    <source>
        <dbReference type="Proteomes" id="UP000765509"/>
    </source>
</evidence>
<dbReference type="EMBL" id="AVOT02072751">
    <property type="protein sequence ID" value="MBW0562552.1"/>
    <property type="molecule type" value="Genomic_DNA"/>
</dbReference>
<gene>
    <name evidence="1" type="ORF">O181_102267</name>
</gene>
<organism evidence="1 2">
    <name type="scientific">Austropuccinia psidii MF-1</name>
    <dbReference type="NCBI Taxonomy" id="1389203"/>
    <lineage>
        <taxon>Eukaryota</taxon>
        <taxon>Fungi</taxon>
        <taxon>Dikarya</taxon>
        <taxon>Basidiomycota</taxon>
        <taxon>Pucciniomycotina</taxon>
        <taxon>Pucciniomycetes</taxon>
        <taxon>Pucciniales</taxon>
        <taxon>Sphaerophragmiaceae</taxon>
        <taxon>Austropuccinia</taxon>
    </lineage>
</organism>
<keyword evidence="2" id="KW-1185">Reference proteome</keyword>
<reference evidence="1" key="1">
    <citation type="submission" date="2021-03" db="EMBL/GenBank/DDBJ databases">
        <title>Draft genome sequence of rust myrtle Austropuccinia psidii MF-1, a brazilian biotype.</title>
        <authorList>
            <person name="Quecine M.C."/>
            <person name="Pachon D.M.R."/>
            <person name="Bonatelli M.L."/>
            <person name="Correr F.H."/>
            <person name="Franceschini L.M."/>
            <person name="Leite T.F."/>
            <person name="Margarido G.R.A."/>
            <person name="Almeida C.A."/>
            <person name="Ferrarezi J.A."/>
            <person name="Labate C.A."/>
        </authorList>
    </citation>
    <scope>NUCLEOTIDE SEQUENCE</scope>
    <source>
        <strain evidence="1">MF-1</strain>
    </source>
</reference>
<sequence>MPTLMHELDSASPPNPLQPLECLHTHTALTTPYASAPWWLTILTLLRQPQDMPPMPPSTPLMPPPTHLILSAPYNAYSHVLN</sequence>
<protein>
    <submittedName>
        <fullName evidence="1">Uncharacterized protein</fullName>
    </submittedName>
</protein>
<comment type="caution">
    <text evidence="1">The sequence shown here is derived from an EMBL/GenBank/DDBJ whole genome shotgun (WGS) entry which is preliminary data.</text>
</comment>
<dbReference type="AlphaFoldDB" id="A0A9Q3PJA9"/>
<name>A0A9Q3PJA9_9BASI</name>
<dbReference type="Proteomes" id="UP000765509">
    <property type="component" value="Unassembled WGS sequence"/>
</dbReference>
<proteinExistence type="predicted"/>